<protein>
    <submittedName>
        <fullName evidence="2">Uncharacterized protein</fullName>
    </submittedName>
</protein>
<dbReference type="Proteomes" id="UP000310158">
    <property type="component" value="Unassembled WGS sequence"/>
</dbReference>
<sequence>MSLARGTGRALLPASILMPGRAIPKQKRIPESAVRLSQQAVYVRPSDGISSMAEGFAIARAIERKFGKIRDVLFTREPESPHFYQSYFWCIFEDAVSRERIPSDAVVIQARVPLINAQLEGGVGLSDLQGLLTPADYRPEELNDEALEDPEEEGQKQWGLVDVRIEKAQTMTQLPVAAKSEFLRHGPFFAETWSQWCGFSSALPEVTVPQPHLDSVNARWRQVYERWRKNNPEWAARREQAVDSVQVATAEGHATDQHAVREEPPIAWTPIKLGTLNKATPAQTAVEDTDTVVDKPDLTADAINETDPQAKLSKRERILQQARENARIQSLKKNMENEPGQQAEVGEVQQRADAGQLAQQAKEPVVQQAGTESRRKSIFDRLKRFIGPSL</sequence>
<dbReference type="EMBL" id="SGPL01000494">
    <property type="protein sequence ID" value="THH11825.1"/>
    <property type="molecule type" value="Genomic_DNA"/>
</dbReference>
<comment type="caution">
    <text evidence="2">The sequence shown here is derived from an EMBL/GenBank/DDBJ whole genome shotgun (WGS) entry which is preliminary data.</text>
</comment>
<dbReference type="AlphaFoldDB" id="A0A4S4LJ45"/>
<dbReference type="OrthoDB" id="3362336at2759"/>
<evidence type="ECO:0000313" key="2">
    <source>
        <dbReference type="EMBL" id="THH11825.1"/>
    </source>
</evidence>
<accession>A0A4S4LJ45</accession>
<feature type="region of interest" description="Disordered" evidence="1">
    <location>
        <begin position="333"/>
        <end position="374"/>
    </location>
</feature>
<gene>
    <name evidence="2" type="ORF">EW146_g7908</name>
</gene>
<evidence type="ECO:0000313" key="3">
    <source>
        <dbReference type="Proteomes" id="UP000310158"/>
    </source>
</evidence>
<keyword evidence="3" id="KW-1185">Reference proteome</keyword>
<proteinExistence type="predicted"/>
<evidence type="ECO:0000256" key="1">
    <source>
        <dbReference type="SAM" id="MobiDB-lite"/>
    </source>
</evidence>
<organism evidence="2 3">
    <name type="scientific">Bondarzewia mesenterica</name>
    <dbReference type="NCBI Taxonomy" id="1095465"/>
    <lineage>
        <taxon>Eukaryota</taxon>
        <taxon>Fungi</taxon>
        <taxon>Dikarya</taxon>
        <taxon>Basidiomycota</taxon>
        <taxon>Agaricomycotina</taxon>
        <taxon>Agaricomycetes</taxon>
        <taxon>Russulales</taxon>
        <taxon>Bondarzewiaceae</taxon>
        <taxon>Bondarzewia</taxon>
    </lineage>
</organism>
<reference evidence="2 3" key="1">
    <citation type="submission" date="2019-02" db="EMBL/GenBank/DDBJ databases">
        <title>Genome sequencing of the rare red list fungi Bondarzewia mesenterica.</title>
        <authorList>
            <person name="Buettner E."/>
            <person name="Kellner H."/>
        </authorList>
    </citation>
    <scope>NUCLEOTIDE SEQUENCE [LARGE SCALE GENOMIC DNA]</scope>
    <source>
        <strain evidence="2 3">DSM 108281</strain>
    </source>
</reference>
<name>A0A4S4LJ45_9AGAM</name>